<feature type="region of interest" description="Disordered" evidence="1">
    <location>
        <begin position="1"/>
        <end position="65"/>
    </location>
</feature>
<reference evidence="2 3" key="1">
    <citation type="submission" date="2024-09" db="EMBL/GenBank/DDBJ databases">
        <title>Chromosome-scale assembly of Riccia sorocarpa.</title>
        <authorList>
            <person name="Paukszto L."/>
        </authorList>
    </citation>
    <scope>NUCLEOTIDE SEQUENCE [LARGE SCALE GENOMIC DNA]</scope>
    <source>
        <strain evidence="2">LP-2024</strain>
        <tissue evidence="2">Aerial parts of the thallus</tissue>
    </source>
</reference>
<dbReference type="Gene3D" id="3.60.10.10">
    <property type="entry name" value="Endonuclease/exonuclease/phosphatase"/>
    <property type="match status" value="1"/>
</dbReference>
<evidence type="ECO:0000313" key="2">
    <source>
        <dbReference type="EMBL" id="KAL3685506.1"/>
    </source>
</evidence>
<sequence>MGGGPKKKDSLTLKPGTSSSRRKLRNATNHPENSGEVPLQSKSAAEKRRALGEVDPNGCRLSERRDSDLEMLDSVVRERKLRSDGLQQVRQMGSAQVIAIQEIKTASWSTRKWLGGLRKGGHVVFDKPIGTKRGTALILQAGLQIREEGTGGNGRIAWAKIEMGEEVVGLMSLYAPNKRSRRIRFWQEVQSILGDGK</sequence>
<name>A0ABD3H3I5_9MARC</name>
<keyword evidence="3" id="KW-1185">Reference proteome</keyword>
<dbReference type="AlphaFoldDB" id="A0ABD3H3I5"/>
<evidence type="ECO:0000313" key="3">
    <source>
        <dbReference type="Proteomes" id="UP001633002"/>
    </source>
</evidence>
<dbReference type="InterPro" id="IPR036691">
    <property type="entry name" value="Endo/exonu/phosph_ase_sf"/>
</dbReference>
<evidence type="ECO:0000256" key="1">
    <source>
        <dbReference type="SAM" id="MobiDB-lite"/>
    </source>
</evidence>
<comment type="caution">
    <text evidence="2">The sequence shown here is derived from an EMBL/GenBank/DDBJ whole genome shotgun (WGS) entry which is preliminary data.</text>
</comment>
<accession>A0ABD3H3I5</accession>
<dbReference type="SUPFAM" id="SSF56219">
    <property type="entry name" value="DNase I-like"/>
    <property type="match status" value="1"/>
</dbReference>
<organism evidence="2 3">
    <name type="scientific">Riccia sorocarpa</name>
    <dbReference type="NCBI Taxonomy" id="122646"/>
    <lineage>
        <taxon>Eukaryota</taxon>
        <taxon>Viridiplantae</taxon>
        <taxon>Streptophyta</taxon>
        <taxon>Embryophyta</taxon>
        <taxon>Marchantiophyta</taxon>
        <taxon>Marchantiopsida</taxon>
        <taxon>Marchantiidae</taxon>
        <taxon>Marchantiales</taxon>
        <taxon>Ricciaceae</taxon>
        <taxon>Riccia</taxon>
    </lineage>
</organism>
<feature type="compositionally biased region" description="Basic and acidic residues" evidence="1">
    <location>
        <begin position="1"/>
        <end position="11"/>
    </location>
</feature>
<dbReference type="EMBL" id="JBJQOH010000006">
    <property type="protein sequence ID" value="KAL3685506.1"/>
    <property type="molecule type" value="Genomic_DNA"/>
</dbReference>
<protein>
    <submittedName>
        <fullName evidence="2">Uncharacterized protein</fullName>
    </submittedName>
</protein>
<gene>
    <name evidence="2" type="ORF">R1sor_003528</name>
</gene>
<proteinExistence type="predicted"/>
<dbReference type="Proteomes" id="UP001633002">
    <property type="component" value="Unassembled WGS sequence"/>
</dbReference>